<dbReference type="Pfam" id="PF13181">
    <property type="entry name" value="TPR_8"/>
    <property type="match status" value="3"/>
</dbReference>
<dbReference type="SUPFAM" id="SSF48452">
    <property type="entry name" value="TPR-like"/>
    <property type="match status" value="2"/>
</dbReference>
<evidence type="ECO:0000256" key="2">
    <source>
        <dbReference type="ARBA" id="ARBA00022803"/>
    </source>
</evidence>
<proteinExistence type="predicted"/>
<dbReference type="PANTHER" id="PTHR44858">
    <property type="entry name" value="TETRATRICOPEPTIDE REPEAT PROTEIN 6"/>
    <property type="match status" value="1"/>
</dbReference>
<protein>
    <submittedName>
        <fullName evidence="5">Tetratricopeptide repeat protein</fullName>
    </submittedName>
</protein>
<dbReference type="PROSITE" id="PS50005">
    <property type="entry name" value="TPR"/>
    <property type="match status" value="6"/>
</dbReference>
<comment type="caution">
    <text evidence="5">The sequence shown here is derived from an EMBL/GenBank/DDBJ whole genome shotgun (WGS) entry which is preliminary data.</text>
</comment>
<dbReference type="Pfam" id="PF13424">
    <property type="entry name" value="TPR_12"/>
    <property type="match status" value="1"/>
</dbReference>
<dbReference type="SMART" id="SM00028">
    <property type="entry name" value="TPR"/>
    <property type="match status" value="10"/>
</dbReference>
<dbReference type="Gene3D" id="1.25.40.10">
    <property type="entry name" value="Tetratricopeptide repeat domain"/>
    <property type="match status" value="4"/>
</dbReference>
<sequence>MKKKILIAVLVLGIAFSNVTIGTAGKDMPVGGDTFSVQEKLPVKFTQYFSDRAGKDAEAASEKNVIPTGAADELVYRRPGNEGIYMLRGLVAINQHKYKQAIKDYTKAIELNPDSALAYYARATAYSLEEDFYAAEQDYNKALKKNPEPEMRGHILLGRGVAYVQLGETESCLNDFDEALKYLKGEEKGKVYSKRGLAYLLLGEMDKSYVDFEKALSINTKDVIALISIADLQWLHYHAPEKALPFLDRAVAADSSNLLAWMKRGKVLLDLHEDEKALTSFNKGHVVGETDGIPYLLRNMYYMQHRRFTDARNDLTHLISIYPNNAYFYSKRCDASMKLHDFGGALEDIRKAIALEPDKGYYYMMLGLVYSQTERYDEAITAFETAIAKGHKKADVYNNLGYVYKLKGNYQKALGILNKAIEMDPGYGESYRSRGEVYAEMGEYEKAVADITEFLKINPNIASALLMRAGFYDKLGKKEWAEKDRKAAALGKKDGIYVFSPKND</sequence>
<organism evidence="5 6">
    <name type="scientific">Dialister invisus</name>
    <dbReference type="NCBI Taxonomy" id="218538"/>
    <lineage>
        <taxon>Bacteria</taxon>
        <taxon>Bacillati</taxon>
        <taxon>Bacillota</taxon>
        <taxon>Negativicutes</taxon>
        <taxon>Veillonellales</taxon>
        <taxon>Veillonellaceae</taxon>
        <taxon>Dialister</taxon>
    </lineage>
</organism>
<dbReference type="Proteomes" id="UP000757890">
    <property type="component" value="Unassembled WGS sequence"/>
</dbReference>
<dbReference type="EMBL" id="JABZMK010000079">
    <property type="protein sequence ID" value="MBF1129994.1"/>
    <property type="molecule type" value="Genomic_DNA"/>
</dbReference>
<dbReference type="Pfam" id="PF00515">
    <property type="entry name" value="TPR_1"/>
    <property type="match status" value="1"/>
</dbReference>
<evidence type="ECO:0000313" key="6">
    <source>
        <dbReference type="Proteomes" id="UP000757890"/>
    </source>
</evidence>
<evidence type="ECO:0000256" key="3">
    <source>
        <dbReference type="PROSITE-ProRule" id="PRU00339"/>
    </source>
</evidence>
<name>A0A930B6S4_9FIRM</name>
<reference evidence="5" key="1">
    <citation type="submission" date="2020-04" db="EMBL/GenBank/DDBJ databases">
        <title>Deep metagenomics examines the oral microbiome during advanced dental caries in children, revealing novel taxa and co-occurrences with host molecules.</title>
        <authorList>
            <person name="Baker J.L."/>
            <person name="Morton J.T."/>
            <person name="Dinis M."/>
            <person name="Alvarez R."/>
            <person name="Tran N.C."/>
            <person name="Knight R."/>
            <person name="Edlund A."/>
        </authorList>
    </citation>
    <scope>NUCLEOTIDE SEQUENCE</scope>
    <source>
        <strain evidence="5">JCVI_32_bin.14</strain>
    </source>
</reference>
<dbReference type="InterPro" id="IPR050498">
    <property type="entry name" value="Ycf3"/>
</dbReference>
<keyword evidence="1" id="KW-0677">Repeat</keyword>
<dbReference type="PROSITE" id="PS50293">
    <property type="entry name" value="TPR_REGION"/>
    <property type="match status" value="2"/>
</dbReference>
<dbReference type="PANTHER" id="PTHR44858:SF1">
    <property type="entry name" value="UDP-N-ACETYLGLUCOSAMINE--PEPTIDE N-ACETYLGLUCOSAMINYLTRANSFERASE SPINDLY-RELATED"/>
    <property type="match status" value="1"/>
</dbReference>
<feature type="chain" id="PRO_5038832183" evidence="4">
    <location>
        <begin position="22"/>
        <end position="504"/>
    </location>
</feature>
<dbReference type="AlphaFoldDB" id="A0A930B6S4"/>
<feature type="repeat" description="TPR" evidence="3">
    <location>
        <begin position="360"/>
        <end position="393"/>
    </location>
</feature>
<dbReference type="InterPro" id="IPR019734">
    <property type="entry name" value="TPR_rpt"/>
</dbReference>
<dbReference type="InterPro" id="IPR011990">
    <property type="entry name" value="TPR-like_helical_dom_sf"/>
</dbReference>
<feature type="repeat" description="TPR" evidence="3">
    <location>
        <begin position="394"/>
        <end position="427"/>
    </location>
</feature>
<feature type="signal peptide" evidence="4">
    <location>
        <begin position="1"/>
        <end position="21"/>
    </location>
</feature>
<evidence type="ECO:0000313" key="5">
    <source>
        <dbReference type="EMBL" id="MBF1129994.1"/>
    </source>
</evidence>
<evidence type="ECO:0000256" key="4">
    <source>
        <dbReference type="SAM" id="SignalP"/>
    </source>
</evidence>
<keyword evidence="2 3" id="KW-0802">TPR repeat</keyword>
<feature type="repeat" description="TPR" evidence="3">
    <location>
        <begin position="189"/>
        <end position="222"/>
    </location>
</feature>
<accession>A0A930B6S4</accession>
<feature type="repeat" description="TPR" evidence="3">
    <location>
        <begin position="82"/>
        <end position="115"/>
    </location>
</feature>
<keyword evidence="4" id="KW-0732">Signal</keyword>
<feature type="repeat" description="TPR" evidence="3">
    <location>
        <begin position="116"/>
        <end position="149"/>
    </location>
</feature>
<feature type="repeat" description="TPR" evidence="3">
    <location>
        <begin position="428"/>
        <end position="461"/>
    </location>
</feature>
<gene>
    <name evidence="5" type="ORF">HXL70_08150</name>
</gene>
<evidence type="ECO:0000256" key="1">
    <source>
        <dbReference type="ARBA" id="ARBA00022737"/>
    </source>
</evidence>